<dbReference type="PIRSF" id="PIRSF036946">
    <property type="entry name" value="Arg_N-mtase"/>
    <property type="match status" value="1"/>
</dbReference>
<dbReference type="Pfam" id="PF22528">
    <property type="entry name" value="PRMT_C"/>
    <property type="match status" value="1"/>
</dbReference>
<gene>
    <name evidence="8" type="primary">RvY_17716-1</name>
    <name evidence="8" type="synonym">RvY_17716.1</name>
    <name evidence="8" type="ORF">RvY_17716</name>
</gene>
<dbReference type="SUPFAM" id="SSF53335">
    <property type="entry name" value="S-adenosyl-L-methionine-dependent methyltransferases"/>
    <property type="match status" value="2"/>
</dbReference>
<evidence type="ECO:0000256" key="3">
    <source>
        <dbReference type="ARBA" id="ARBA00022691"/>
    </source>
</evidence>
<keyword evidence="3 6" id="KW-0949">S-adenosyl-L-methionine</keyword>
<sequence>MLFRACKSAGNVLKSSLKKSQILVSFRVISQRKMSRFVTRLNVSSGKMEWGLLDEDYDYWQEIARSRYGDMLHDTDRNIKYSQGLKKAIDAVHARGQKARVLDIGTGTGLLAMLAVQHGADTVTACEAFEPVAQAAKLIIADNGMEDKIKLVMKRSTALQVPEDLEERCNILVSEVFDTELIGEGALGVFIHAHENLLTHDVITVPYAATVYIQVVESHFLLQHNHLGDNIGLNVPTEWRDCPGSSSVHDLQLSQLYPRQDFRRLSEVQPLYDFCFSKREGLTFQEEKTTAIMPRKAGRCDAVFMWWDLKMDPEGEIILTCAPTWAQEPSTQPKSEDNGIVHNGRSGTNFPWRDHWMQAVYHLTPQLKIHPGNPFYLHSVHDEYSFNFCVSHDQNTPKNHLKHLVCTCYAHIVMNRTRTAMLSNVARVKFWARTLQKMSSPNLNVLYIGAPSYLPILAAKQPWKNVFVIESDHLAAQILKTWLKANEAESRVTVIEKLTDLVSEVDFDSQKIDVVVSEPYFTHGLLPWQHMLILLSYVEHLRPHLTPNFKMIPWEARIRGCLMEFDDLWKIRSPINSVEGIRVGKFDELVESAMEKADSSIEPQPLWEYPGRILSEVFTVHIFDLDRPLVKDFLSVSGTTEAVIDGKYNGIAFWVEYSVPLDGTEMMWTTGIDGVPVPGEYARFNPYHRQGVYLARHGHPIRKGDKLSYECLIDYESGEMSGKFGFVGLDLLNKSSNKAV</sequence>
<dbReference type="PANTHER" id="PTHR11006">
    <property type="entry name" value="PROTEIN ARGININE N-METHYLTRANSFERASE"/>
    <property type="match status" value="1"/>
</dbReference>
<evidence type="ECO:0000256" key="2">
    <source>
        <dbReference type="ARBA" id="ARBA00022679"/>
    </source>
</evidence>
<dbReference type="AlphaFoldDB" id="A0A1D1W327"/>
<dbReference type="GO" id="GO:0016274">
    <property type="term" value="F:protein-arginine N-methyltransferase activity"/>
    <property type="evidence" value="ECO:0007669"/>
    <property type="project" value="InterPro"/>
</dbReference>
<dbReference type="Proteomes" id="UP000186922">
    <property type="component" value="Unassembled WGS sequence"/>
</dbReference>
<dbReference type="FunFam" id="3.40.50.150:FF:000070">
    <property type="entry name" value="Protein arginine N-methyltransferase 7"/>
    <property type="match status" value="1"/>
</dbReference>
<comment type="similarity">
    <text evidence="5">Belongs to the class I-like SAM-binding methyltransferase superfamily. Protein arginine N-methyltransferase family. PRMT7 subfamily.</text>
</comment>
<keyword evidence="4" id="KW-0677">Repeat</keyword>
<keyword evidence="9" id="KW-1185">Reference proteome</keyword>
<keyword evidence="2 6" id="KW-0808">Transferase</keyword>
<dbReference type="InterPro" id="IPR029063">
    <property type="entry name" value="SAM-dependent_MTases_sf"/>
</dbReference>
<evidence type="ECO:0000256" key="6">
    <source>
        <dbReference type="PROSITE-ProRule" id="PRU01015"/>
    </source>
</evidence>
<reference evidence="8 9" key="1">
    <citation type="journal article" date="2016" name="Nat. Commun.">
        <title>Extremotolerant tardigrade genome and improved radiotolerance of human cultured cells by tardigrade-unique protein.</title>
        <authorList>
            <person name="Hashimoto T."/>
            <person name="Horikawa D.D."/>
            <person name="Saito Y."/>
            <person name="Kuwahara H."/>
            <person name="Kozuka-Hata H."/>
            <person name="Shin-I T."/>
            <person name="Minakuchi Y."/>
            <person name="Ohishi K."/>
            <person name="Motoyama A."/>
            <person name="Aizu T."/>
            <person name="Enomoto A."/>
            <person name="Kondo K."/>
            <person name="Tanaka S."/>
            <person name="Hara Y."/>
            <person name="Koshikawa S."/>
            <person name="Sagara H."/>
            <person name="Miura T."/>
            <person name="Yokobori S."/>
            <person name="Miyagawa K."/>
            <person name="Suzuki Y."/>
            <person name="Kubo T."/>
            <person name="Oyama M."/>
            <person name="Kohara Y."/>
            <person name="Fujiyama A."/>
            <person name="Arakawa K."/>
            <person name="Katayama T."/>
            <person name="Toyoda A."/>
            <person name="Kunieda T."/>
        </authorList>
    </citation>
    <scope>NUCLEOTIDE SEQUENCE [LARGE SCALE GENOMIC DNA]</scope>
    <source>
        <strain evidence="8 9">YOKOZUNA-1</strain>
    </source>
</reference>
<keyword evidence="1 6" id="KW-0489">Methyltransferase</keyword>
<comment type="function">
    <text evidence="5">Arginine methyltransferase that can both catalyze the formation of omega-N monomethylarginine (MMA) and symmetrical dimethylarginine (sDMA).</text>
</comment>
<evidence type="ECO:0000259" key="7">
    <source>
        <dbReference type="Pfam" id="PF22528"/>
    </source>
</evidence>
<dbReference type="Gene3D" id="3.40.50.150">
    <property type="entry name" value="Vaccinia Virus protein VP39"/>
    <property type="match status" value="2"/>
</dbReference>
<dbReference type="EC" id="2.1.1.-" evidence="5"/>
<evidence type="ECO:0000313" key="8">
    <source>
        <dbReference type="EMBL" id="GAV07942.1"/>
    </source>
</evidence>
<evidence type="ECO:0000313" key="9">
    <source>
        <dbReference type="Proteomes" id="UP000186922"/>
    </source>
</evidence>
<dbReference type="InterPro" id="IPR014644">
    <property type="entry name" value="MeTrfase_PRMT7"/>
</dbReference>
<evidence type="ECO:0000256" key="4">
    <source>
        <dbReference type="ARBA" id="ARBA00022737"/>
    </source>
</evidence>
<protein>
    <recommendedName>
        <fullName evidence="5">Protein arginine N-methyltransferase</fullName>
        <ecNumber evidence="5">2.1.1.-</ecNumber>
    </recommendedName>
</protein>
<proteinExistence type="inferred from homology"/>
<accession>A0A1D1W327</accession>
<dbReference type="PROSITE" id="PS51678">
    <property type="entry name" value="SAM_MT_PRMT"/>
    <property type="match status" value="1"/>
</dbReference>
<dbReference type="PANTHER" id="PTHR11006:SF4">
    <property type="entry name" value="PROTEIN ARGININE N-METHYLTRANSFERASE 7"/>
    <property type="match status" value="1"/>
</dbReference>
<name>A0A1D1W327_RAMVA</name>
<dbReference type="GO" id="GO:0032259">
    <property type="term" value="P:methylation"/>
    <property type="evidence" value="ECO:0007669"/>
    <property type="project" value="UniProtKB-KW"/>
</dbReference>
<dbReference type="EMBL" id="BDGG01000016">
    <property type="protein sequence ID" value="GAV07942.1"/>
    <property type="molecule type" value="Genomic_DNA"/>
</dbReference>
<dbReference type="GO" id="GO:0042054">
    <property type="term" value="F:histone methyltransferase activity"/>
    <property type="evidence" value="ECO:0007669"/>
    <property type="project" value="TreeGrafter"/>
</dbReference>
<dbReference type="CDD" id="cd02440">
    <property type="entry name" value="AdoMet_MTases"/>
    <property type="match status" value="1"/>
</dbReference>
<dbReference type="STRING" id="947166.A0A1D1W327"/>
<feature type="domain" description="Protein arginine N-methyltransferase" evidence="7">
    <location>
        <begin position="247"/>
        <end position="373"/>
    </location>
</feature>
<organism evidence="8 9">
    <name type="scientific">Ramazzottius varieornatus</name>
    <name type="common">Water bear</name>
    <name type="synonym">Tardigrade</name>
    <dbReference type="NCBI Taxonomy" id="947166"/>
    <lineage>
        <taxon>Eukaryota</taxon>
        <taxon>Metazoa</taxon>
        <taxon>Ecdysozoa</taxon>
        <taxon>Tardigrada</taxon>
        <taxon>Eutardigrada</taxon>
        <taxon>Parachela</taxon>
        <taxon>Hypsibioidea</taxon>
        <taxon>Ramazzottiidae</taxon>
        <taxon>Ramazzottius</taxon>
    </lineage>
</organism>
<dbReference type="OrthoDB" id="412876at2759"/>
<comment type="caution">
    <text evidence="8">The sequence shown here is derived from an EMBL/GenBank/DDBJ whole genome shotgun (WGS) entry which is preliminary data.</text>
</comment>
<evidence type="ECO:0000256" key="5">
    <source>
        <dbReference type="PIRNR" id="PIRNR036946"/>
    </source>
</evidence>
<dbReference type="FunFam" id="3.40.50.150:FF:000071">
    <property type="entry name" value="Protein arginine N-methyltransferase 7"/>
    <property type="match status" value="1"/>
</dbReference>
<dbReference type="Pfam" id="PF06325">
    <property type="entry name" value="PrmA"/>
    <property type="match status" value="1"/>
</dbReference>
<evidence type="ECO:0000256" key="1">
    <source>
        <dbReference type="ARBA" id="ARBA00022603"/>
    </source>
</evidence>
<dbReference type="Gene3D" id="2.70.160.11">
    <property type="entry name" value="Hnrnp arginine n-methyltransferase1"/>
    <property type="match status" value="2"/>
</dbReference>
<dbReference type="InterPro" id="IPR025799">
    <property type="entry name" value="Arg_MeTrfase"/>
</dbReference>
<dbReference type="InterPro" id="IPR055135">
    <property type="entry name" value="PRMT_dom"/>
</dbReference>